<dbReference type="Gene3D" id="1.20.1560.10">
    <property type="entry name" value="ABC transporter type 1, transmembrane domain"/>
    <property type="match status" value="1"/>
</dbReference>
<dbReference type="PANTHER" id="PTHR43394:SF27">
    <property type="entry name" value="ATP-DEPENDENT TRANSLOCASE ABCB1-LIKE"/>
    <property type="match status" value="1"/>
</dbReference>
<sequence>MTNSKNGDIDSKNSKAKKDKENGAIKDEKEKKNDLPPVPFFQLFQYSNTKEKWLMFTGAIAALVAGLCMPAMIIMFGDVTNAFVYDDINITAIRLQEQAKGNNYTMEQLMEAFAKEDFFKEITKFGIGCTIIGILQLAMGYIFVASMNYAAEGQVYRLRGLFLLSILKQEIGWFDTHQTNDFASRVT</sequence>
<dbReference type="InterPro" id="IPR036640">
    <property type="entry name" value="ABC1_TM_sf"/>
</dbReference>
<organism evidence="8 9">
    <name type="scientific">Meganyctiphanes norvegica</name>
    <name type="common">Northern krill</name>
    <name type="synonym">Thysanopoda norvegica</name>
    <dbReference type="NCBI Taxonomy" id="48144"/>
    <lineage>
        <taxon>Eukaryota</taxon>
        <taxon>Metazoa</taxon>
        <taxon>Ecdysozoa</taxon>
        <taxon>Arthropoda</taxon>
        <taxon>Crustacea</taxon>
        <taxon>Multicrustacea</taxon>
        <taxon>Malacostraca</taxon>
        <taxon>Eumalacostraca</taxon>
        <taxon>Eucarida</taxon>
        <taxon>Euphausiacea</taxon>
        <taxon>Euphausiidae</taxon>
        <taxon>Meganyctiphanes</taxon>
    </lineage>
</organism>
<proteinExistence type="predicted"/>
<evidence type="ECO:0000256" key="1">
    <source>
        <dbReference type="ARBA" id="ARBA00004141"/>
    </source>
</evidence>
<dbReference type="EMBL" id="CAXKWB010000077">
    <property type="protein sequence ID" value="CAL4059035.1"/>
    <property type="molecule type" value="Genomic_DNA"/>
</dbReference>
<protein>
    <recommendedName>
        <fullName evidence="7">ABC transmembrane type-1 domain-containing protein</fullName>
    </recommendedName>
</protein>
<dbReference type="GO" id="GO:0090374">
    <property type="term" value="P:oligopeptide export from mitochondrion"/>
    <property type="evidence" value="ECO:0007669"/>
    <property type="project" value="TreeGrafter"/>
</dbReference>
<feature type="region of interest" description="Disordered" evidence="5">
    <location>
        <begin position="1"/>
        <end position="31"/>
    </location>
</feature>
<evidence type="ECO:0000313" key="8">
    <source>
        <dbReference type="EMBL" id="CAL4059035.1"/>
    </source>
</evidence>
<name>A0AAV2PIZ7_MEGNR</name>
<accession>A0AAV2PIZ7</accession>
<evidence type="ECO:0000256" key="3">
    <source>
        <dbReference type="ARBA" id="ARBA00022989"/>
    </source>
</evidence>
<dbReference type="GO" id="GO:0005524">
    <property type="term" value="F:ATP binding"/>
    <property type="evidence" value="ECO:0007669"/>
    <property type="project" value="InterPro"/>
</dbReference>
<feature type="compositionally biased region" description="Basic and acidic residues" evidence="5">
    <location>
        <begin position="7"/>
        <end position="31"/>
    </location>
</feature>
<keyword evidence="4 6" id="KW-0472">Membrane</keyword>
<dbReference type="PANTHER" id="PTHR43394">
    <property type="entry name" value="ATP-DEPENDENT PERMEASE MDL1, MITOCHONDRIAL"/>
    <property type="match status" value="1"/>
</dbReference>
<keyword evidence="2 6" id="KW-0812">Transmembrane</keyword>
<evidence type="ECO:0000256" key="4">
    <source>
        <dbReference type="ARBA" id="ARBA00023136"/>
    </source>
</evidence>
<dbReference type="InterPro" id="IPR039421">
    <property type="entry name" value="Type_1_exporter"/>
</dbReference>
<reference evidence="8 9" key="1">
    <citation type="submission" date="2024-05" db="EMBL/GenBank/DDBJ databases">
        <authorList>
            <person name="Wallberg A."/>
        </authorList>
    </citation>
    <scope>NUCLEOTIDE SEQUENCE [LARGE SCALE GENOMIC DNA]</scope>
</reference>
<dbReference type="PROSITE" id="PS50929">
    <property type="entry name" value="ABC_TM1F"/>
    <property type="match status" value="1"/>
</dbReference>
<feature type="domain" description="ABC transmembrane type-1" evidence="7">
    <location>
        <begin position="56"/>
        <end position="187"/>
    </location>
</feature>
<keyword evidence="9" id="KW-1185">Reference proteome</keyword>
<dbReference type="Pfam" id="PF00664">
    <property type="entry name" value="ABC_membrane"/>
    <property type="match status" value="1"/>
</dbReference>
<keyword evidence="3 6" id="KW-1133">Transmembrane helix</keyword>
<comment type="subcellular location">
    <subcellularLocation>
        <location evidence="1">Membrane</location>
        <topology evidence="1">Multi-pass membrane protein</topology>
    </subcellularLocation>
</comment>
<dbReference type="Proteomes" id="UP001497623">
    <property type="component" value="Unassembled WGS sequence"/>
</dbReference>
<feature type="transmembrane region" description="Helical" evidence="6">
    <location>
        <begin position="125"/>
        <end position="151"/>
    </location>
</feature>
<dbReference type="GO" id="GO:0015421">
    <property type="term" value="F:ABC-type oligopeptide transporter activity"/>
    <property type="evidence" value="ECO:0007669"/>
    <property type="project" value="TreeGrafter"/>
</dbReference>
<gene>
    <name evidence="8" type="ORF">MNOR_LOCUS363</name>
</gene>
<evidence type="ECO:0000256" key="6">
    <source>
        <dbReference type="SAM" id="Phobius"/>
    </source>
</evidence>
<evidence type="ECO:0000256" key="2">
    <source>
        <dbReference type="ARBA" id="ARBA00022692"/>
    </source>
</evidence>
<evidence type="ECO:0000256" key="5">
    <source>
        <dbReference type="SAM" id="MobiDB-lite"/>
    </source>
</evidence>
<comment type="caution">
    <text evidence="8">The sequence shown here is derived from an EMBL/GenBank/DDBJ whole genome shotgun (WGS) entry which is preliminary data.</text>
</comment>
<feature type="non-terminal residue" evidence="8">
    <location>
        <position position="187"/>
    </location>
</feature>
<evidence type="ECO:0000313" key="9">
    <source>
        <dbReference type="Proteomes" id="UP001497623"/>
    </source>
</evidence>
<dbReference type="AlphaFoldDB" id="A0AAV2PIZ7"/>
<feature type="transmembrane region" description="Helical" evidence="6">
    <location>
        <begin position="53"/>
        <end position="76"/>
    </location>
</feature>
<dbReference type="SUPFAM" id="SSF90123">
    <property type="entry name" value="ABC transporter transmembrane region"/>
    <property type="match status" value="1"/>
</dbReference>
<dbReference type="GO" id="GO:0005743">
    <property type="term" value="C:mitochondrial inner membrane"/>
    <property type="evidence" value="ECO:0007669"/>
    <property type="project" value="TreeGrafter"/>
</dbReference>
<evidence type="ECO:0000259" key="7">
    <source>
        <dbReference type="PROSITE" id="PS50929"/>
    </source>
</evidence>
<dbReference type="InterPro" id="IPR011527">
    <property type="entry name" value="ABC1_TM_dom"/>
</dbReference>